<dbReference type="EMBL" id="PXZM01000021">
    <property type="protein sequence ID" value="PSJ95235.1"/>
    <property type="molecule type" value="Genomic_DNA"/>
</dbReference>
<reference evidence="2 3" key="1">
    <citation type="submission" date="2018-03" db="EMBL/GenBank/DDBJ databases">
        <title>Brevisbacillus phylogenomics.</title>
        <authorList>
            <person name="Dunlap C."/>
        </authorList>
    </citation>
    <scope>NUCLEOTIDE SEQUENCE [LARGE SCALE GENOMIC DNA]</scope>
    <source>
        <strain evidence="2 3">NRRL NRS-1210</strain>
    </source>
</reference>
<keyword evidence="1" id="KW-0812">Transmembrane</keyword>
<sequence>MEKMIVKVVLYSFIVSFCAQILFTSRYQSVPKPGTDLFDIVYLPVDEYILSILRNSIVVTFVTILVFILCYYLYKIIKAKKKSQ</sequence>
<keyword evidence="1" id="KW-0472">Membrane</keyword>
<comment type="caution">
    <text evidence="2">The sequence shown here is derived from an EMBL/GenBank/DDBJ whole genome shotgun (WGS) entry which is preliminary data.</text>
</comment>
<proteinExistence type="predicted"/>
<feature type="transmembrane region" description="Helical" evidence="1">
    <location>
        <begin position="48"/>
        <end position="74"/>
    </location>
</feature>
<dbReference type="AlphaFoldDB" id="A0A2P7V7Q9"/>
<evidence type="ECO:0000256" key="1">
    <source>
        <dbReference type="SAM" id="Phobius"/>
    </source>
</evidence>
<protein>
    <submittedName>
        <fullName evidence="2">Uncharacterized protein</fullName>
    </submittedName>
</protein>
<keyword evidence="1" id="KW-1133">Transmembrane helix</keyword>
<organism evidence="2 3">
    <name type="scientific">Brevibacillus fortis</name>
    <dbReference type="NCBI Taxonomy" id="2126352"/>
    <lineage>
        <taxon>Bacteria</taxon>
        <taxon>Bacillati</taxon>
        <taxon>Bacillota</taxon>
        <taxon>Bacilli</taxon>
        <taxon>Bacillales</taxon>
        <taxon>Paenibacillaceae</taxon>
        <taxon>Brevibacillus</taxon>
    </lineage>
</organism>
<keyword evidence="3" id="KW-1185">Reference proteome</keyword>
<accession>A0A2P7V7Q9</accession>
<evidence type="ECO:0000313" key="2">
    <source>
        <dbReference type="EMBL" id="PSJ95235.1"/>
    </source>
</evidence>
<evidence type="ECO:0000313" key="3">
    <source>
        <dbReference type="Proteomes" id="UP000240419"/>
    </source>
</evidence>
<dbReference type="Proteomes" id="UP000240419">
    <property type="component" value="Unassembled WGS sequence"/>
</dbReference>
<gene>
    <name evidence="2" type="ORF">C7R93_13295</name>
</gene>
<name>A0A2P7V7Q9_9BACL</name>